<sequence length="30" mass="3204">SSSDISMDRVAVFSGGVEAEECLSKNEIRS</sequence>
<comment type="caution">
    <text evidence="1">The sequence shown here is derived from an EMBL/GenBank/DDBJ whole genome shotgun (WGS) entry which is preliminary data.</text>
</comment>
<name>A0A392SQK0_9FABA</name>
<proteinExistence type="predicted"/>
<evidence type="ECO:0000313" key="2">
    <source>
        <dbReference type="Proteomes" id="UP000265520"/>
    </source>
</evidence>
<dbReference type="Proteomes" id="UP000265520">
    <property type="component" value="Unassembled WGS sequence"/>
</dbReference>
<keyword evidence="2" id="KW-1185">Reference proteome</keyword>
<protein>
    <submittedName>
        <fullName evidence="1">Uncharacterized protein</fullName>
    </submittedName>
</protein>
<reference evidence="1 2" key="1">
    <citation type="journal article" date="2018" name="Front. Plant Sci.">
        <title>Red Clover (Trifolium pratense) and Zigzag Clover (T. medium) - A Picture of Genomic Similarities and Differences.</title>
        <authorList>
            <person name="Dluhosova J."/>
            <person name="Istvanek J."/>
            <person name="Nedelnik J."/>
            <person name="Repkova J."/>
        </authorList>
    </citation>
    <scope>NUCLEOTIDE SEQUENCE [LARGE SCALE GENOMIC DNA]</scope>
    <source>
        <strain evidence="2">cv. 10/8</strain>
        <tissue evidence="1">Leaf</tissue>
    </source>
</reference>
<evidence type="ECO:0000313" key="1">
    <source>
        <dbReference type="EMBL" id="MCI51143.1"/>
    </source>
</evidence>
<accession>A0A392SQK0</accession>
<dbReference type="AlphaFoldDB" id="A0A392SQK0"/>
<dbReference type="EMBL" id="LXQA010427562">
    <property type="protein sequence ID" value="MCI51143.1"/>
    <property type="molecule type" value="Genomic_DNA"/>
</dbReference>
<feature type="non-terminal residue" evidence="1">
    <location>
        <position position="1"/>
    </location>
</feature>
<organism evidence="1 2">
    <name type="scientific">Trifolium medium</name>
    <dbReference type="NCBI Taxonomy" id="97028"/>
    <lineage>
        <taxon>Eukaryota</taxon>
        <taxon>Viridiplantae</taxon>
        <taxon>Streptophyta</taxon>
        <taxon>Embryophyta</taxon>
        <taxon>Tracheophyta</taxon>
        <taxon>Spermatophyta</taxon>
        <taxon>Magnoliopsida</taxon>
        <taxon>eudicotyledons</taxon>
        <taxon>Gunneridae</taxon>
        <taxon>Pentapetalae</taxon>
        <taxon>rosids</taxon>
        <taxon>fabids</taxon>
        <taxon>Fabales</taxon>
        <taxon>Fabaceae</taxon>
        <taxon>Papilionoideae</taxon>
        <taxon>50 kb inversion clade</taxon>
        <taxon>NPAAA clade</taxon>
        <taxon>Hologalegina</taxon>
        <taxon>IRL clade</taxon>
        <taxon>Trifolieae</taxon>
        <taxon>Trifolium</taxon>
    </lineage>
</organism>